<name>A0A0L8GX74_OCTBM</name>
<sequence length="115" mass="13140">METVVETALMETNEEGSNTTNNEDEEDDFFSNITCFWESRSHRSLKSKAQNLVKTWLDVVWKEVLTEVSFLGEQVLINLFTKYNTIPSNAADEHLFSIGKDTLRAKRATLSDGNF</sequence>
<evidence type="ECO:0008006" key="3">
    <source>
        <dbReference type="Google" id="ProtNLM"/>
    </source>
</evidence>
<protein>
    <recommendedName>
        <fullName evidence="3">HAT C-terminal dimerisation domain-containing protein</fullName>
    </recommendedName>
</protein>
<reference evidence="2" key="1">
    <citation type="submission" date="2015-07" db="EMBL/GenBank/DDBJ databases">
        <title>MeaNS - Measles Nucleotide Surveillance Program.</title>
        <authorList>
            <person name="Tran T."/>
            <person name="Druce J."/>
        </authorList>
    </citation>
    <scope>NUCLEOTIDE SEQUENCE</scope>
    <source>
        <strain evidence="2">UCB-OBI-ISO-001</strain>
        <tissue evidence="2">Gonad</tissue>
    </source>
</reference>
<gene>
    <name evidence="2" type="ORF">OCBIM_22026339mg</name>
</gene>
<accession>A0A0L8GX74</accession>
<evidence type="ECO:0000313" key="2">
    <source>
        <dbReference type="EMBL" id="KOF81578.1"/>
    </source>
</evidence>
<evidence type="ECO:0000256" key="1">
    <source>
        <dbReference type="SAM" id="MobiDB-lite"/>
    </source>
</evidence>
<feature type="region of interest" description="Disordered" evidence="1">
    <location>
        <begin position="1"/>
        <end position="26"/>
    </location>
</feature>
<dbReference type="AlphaFoldDB" id="A0A0L8GX74"/>
<proteinExistence type="predicted"/>
<dbReference type="EMBL" id="KQ420029">
    <property type="protein sequence ID" value="KOF81578.1"/>
    <property type="molecule type" value="Genomic_DNA"/>
</dbReference>
<organism evidence="2">
    <name type="scientific">Octopus bimaculoides</name>
    <name type="common">California two-spotted octopus</name>
    <dbReference type="NCBI Taxonomy" id="37653"/>
    <lineage>
        <taxon>Eukaryota</taxon>
        <taxon>Metazoa</taxon>
        <taxon>Spiralia</taxon>
        <taxon>Lophotrochozoa</taxon>
        <taxon>Mollusca</taxon>
        <taxon>Cephalopoda</taxon>
        <taxon>Coleoidea</taxon>
        <taxon>Octopodiformes</taxon>
        <taxon>Octopoda</taxon>
        <taxon>Incirrata</taxon>
        <taxon>Octopodidae</taxon>
        <taxon>Octopus</taxon>
    </lineage>
</organism>